<dbReference type="SUPFAM" id="SSF50630">
    <property type="entry name" value="Acid proteases"/>
    <property type="match status" value="1"/>
</dbReference>
<evidence type="ECO:0000256" key="3">
    <source>
        <dbReference type="ARBA" id="ARBA00022729"/>
    </source>
</evidence>
<dbReference type="Pfam" id="PF00026">
    <property type="entry name" value="Asp"/>
    <property type="match status" value="1"/>
</dbReference>
<dbReference type="PANTHER" id="PTHR13683:SF375">
    <property type="entry name" value="PEPTIDASE A1 DOMAIN-CONTAINING PROTEIN"/>
    <property type="match status" value="1"/>
</dbReference>
<feature type="active site" evidence="5">
    <location>
        <position position="304"/>
    </location>
</feature>
<dbReference type="GO" id="GO:0006508">
    <property type="term" value="P:proteolysis"/>
    <property type="evidence" value="ECO:0007669"/>
    <property type="project" value="UniProtKB-KW"/>
</dbReference>
<sequence>MKVIAALLLFVALAAAATHSISMGRKTSPGVVFGESKEAFSAGTDFYLSTKWGHLQTNNRKRANNIIMGGNINPLGIFYVNMSVGRPAQEVSVAVDSGSFTMLVPGPNCDGCPTAPAKYNPKLSTTVSQYQCSDACQFCSDSNICAWSNTYQTCNLSDTTQTCTVSGLVFVDYFELGSLKSQGTTRFGVIDTQTKNFQQLYVIDGILGFSLGTTFGQKAQIYQLADEGQISNKFGMCFDVDGQGGLLTLGEPDSKLYKGELKNIPLIPNEAFVIELDDVKIGGVSIGLPESSYQDVPAGGCIVDSGTNILLFPDDVFNAVKQTFLNKCNKAKLHGVCDVDEGKTFFDTQCYSLTPRQLKSFPNIELDFGGIPMVLPPSSYLLPKVGDPSQRCLGIQNTGEGGLLIIGDTTMQQYYTVFDLENNFLSIAPLNKQNCKA</sequence>
<evidence type="ECO:0000256" key="2">
    <source>
        <dbReference type="ARBA" id="ARBA00022670"/>
    </source>
</evidence>
<reference evidence="8 9" key="1">
    <citation type="journal article" date="2018" name="Genome Biol. Evol.">
        <title>Multiple Roots of Fruiting Body Formation in Amoebozoa.</title>
        <authorList>
            <person name="Hillmann F."/>
            <person name="Forbes G."/>
            <person name="Novohradska S."/>
            <person name="Ferling I."/>
            <person name="Riege K."/>
            <person name="Groth M."/>
            <person name="Westermann M."/>
            <person name="Marz M."/>
            <person name="Spaller T."/>
            <person name="Winckler T."/>
            <person name="Schaap P."/>
            <person name="Glockner G."/>
        </authorList>
    </citation>
    <scope>NUCLEOTIDE SEQUENCE [LARGE SCALE GENOMIC DNA]</scope>
    <source>
        <strain evidence="8 9">Jena</strain>
    </source>
</reference>
<dbReference type="EMBL" id="MDYQ01000195">
    <property type="protein sequence ID" value="PRP79145.1"/>
    <property type="molecule type" value="Genomic_DNA"/>
</dbReference>
<evidence type="ECO:0000259" key="7">
    <source>
        <dbReference type="PROSITE" id="PS51767"/>
    </source>
</evidence>
<dbReference type="CDD" id="cd05471">
    <property type="entry name" value="pepsin_like"/>
    <property type="match status" value="1"/>
</dbReference>
<keyword evidence="3 6" id="KW-0732">Signal</keyword>
<feature type="signal peptide" evidence="6">
    <location>
        <begin position="1"/>
        <end position="16"/>
    </location>
</feature>
<evidence type="ECO:0000313" key="9">
    <source>
        <dbReference type="Proteomes" id="UP000241769"/>
    </source>
</evidence>
<dbReference type="GO" id="GO:0004190">
    <property type="term" value="F:aspartic-type endopeptidase activity"/>
    <property type="evidence" value="ECO:0007669"/>
    <property type="project" value="InterPro"/>
</dbReference>
<dbReference type="InterPro" id="IPR021109">
    <property type="entry name" value="Peptidase_aspartic_dom_sf"/>
</dbReference>
<name>A0A2P6N5B4_9EUKA</name>
<keyword evidence="2" id="KW-0645">Protease</keyword>
<comment type="caution">
    <text evidence="8">The sequence shown here is derived from an EMBL/GenBank/DDBJ whole genome shotgun (WGS) entry which is preliminary data.</text>
</comment>
<protein>
    <submittedName>
        <fullName evidence="8">Aspartic proteinase-like protein 2 isoform 2</fullName>
    </submittedName>
</protein>
<dbReference type="InterPro" id="IPR001461">
    <property type="entry name" value="Aspartic_peptidase_A1"/>
</dbReference>
<feature type="domain" description="Peptidase A1" evidence="7">
    <location>
        <begin position="78"/>
        <end position="428"/>
    </location>
</feature>
<evidence type="ECO:0000256" key="1">
    <source>
        <dbReference type="ARBA" id="ARBA00007447"/>
    </source>
</evidence>
<feature type="chain" id="PRO_5015127577" evidence="6">
    <location>
        <begin position="17"/>
        <end position="437"/>
    </location>
</feature>
<accession>A0A2P6N5B4</accession>
<evidence type="ECO:0000313" key="8">
    <source>
        <dbReference type="EMBL" id="PRP79145.1"/>
    </source>
</evidence>
<dbReference type="PANTHER" id="PTHR13683">
    <property type="entry name" value="ASPARTYL PROTEASES"/>
    <property type="match status" value="1"/>
</dbReference>
<evidence type="ECO:0000256" key="6">
    <source>
        <dbReference type="SAM" id="SignalP"/>
    </source>
</evidence>
<dbReference type="InterPro" id="IPR033121">
    <property type="entry name" value="PEPTIDASE_A1"/>
</dbReference>
<evidence type="ECO:0000256" key="4">
    <source>
        <dbReference type="ARBA" id="ARBA00022801"/>
    </source>
</evidence>
<evidence type="ECO:0000256" key="5">
    <source>
        <dbReference type="PIRSR" id="PIRSR601461-1"/>
    </source>
</evidence>
<dbReference type="PROSITE" id="PS51767">
    <property type="entry name" value="PEPTIDASE_A1"/>
    <property type="match status" value="1"/>
</dbReference>
<comment type="similarity">
    <text evidence="1">Belongs to the peptidase A1 family.</text>
</comment>
<keyword evidence="4" id="KW-0378">Hydrolase</keyword>
<dbReference type="OrthoDB" id="2747330at2759"/>
<dbReference type="Proteomes" id="UP000241769">
    <property type="component" value="Unassembled WGS sequence"/>
</dbReference>
<keyword evidence="9" id="KW-1185">Reference proteome</keyword>
<organism evidence="8 9">
    <name type="scientific">Planoprotostelium fungivorum</name>
    <dbReference type="NCBI Taxonomy" id="1890364"/>
    <lineage>
        <taxon>Eukaryota</taxon>
        <taxon>Amoebozoa</taxon>
        <taxon>Evosea</taxon>
        <taxon>Variosea</taxon>
        <taxon>Cavosteliida</taxon>
        <taxon>Cavosteliaceae</taxon>
        <taxon>Planoprotostelium</taxon>
    </lineage>
</organism>
<dbReference type="InParanoid" id="A0A2P6N5B4"/>
<proteinExistence type="inferred from homology"/>
<dbReference type="AlphaFoldDB" id="A0A2P6N5B4"/>
<dbReference type="STRING" id="1890364.A0A2P6N5B4"/>
<dbReference type="Gene3D" id="2.40.70.10">
    <property type="entry name" value="Acid Proteases"/>
    <property type="match status" value="2"/>
</dbReference>
<feature type="active site" evidence="5">
    <location>
        <position position="96"/>
    </location>
</feature>
<dbReference type="PRINTS" id="PR00792">
    <property type="entry name" value="PEPSIN"/>
</dbReference>
<dbReference type="FunCoup" id="A0A2P6N5B4">
    <property type="interactions" value="2"/>
</dbReference>
<dbReference type="InterPro" id="IPR034164">
    <property type="entry name" value="Pepsin-like_dom"/>
</dbReference>
<gene>
    <name evidence="8" type="ORF">PROFUN_13095</name>
</gene>